<feature type="compositionally biased region" description="Acidic residues" evidence="1">
    <location>
        <begin position="745"/>
        <end position="756"/>
    </location>
</feature>
<feature type="compositionally biased region" description="Low complexity" evidence="1">
    <location>
        <begin position="220"/>
        <end position="235"/>
    </location>
</feature>
<feature type="domain" description="TNT" evidence="2">
    <location>
        <begin position="660"/>
        <end position="744"/>
    </location>
</feature>
<dbReference type="OrthoDB" id="4745173at2"/>
<accession>A0A1H1ECU1</accession>
<feature type="compositionally biased region" description="Low complexity" evidence="1">
    <location>
        <begin position="414"/>
        <end position="426"/>
    </location>
</feature>
<sequence>MGIELPAELREVARRTGTHWPEADEDAMRAAARAWRDAAESVGGLARASDASAQRALAAVEGEAGRAARREWDEFIEPESGHLPVCVRECTAAADRLEHAAAQVGAAKVRIVRELVTLAKQLDAAESAAATGNQASGAETETLVRATAANVAELDRTLAAAVDGGSGVTVEGADSPVSGVAAEARSSSAAVVPDSSAAGGAPASSGVSGVPGLSEVVGGPAVSGASEAVGASEVSEVVHREGELPPEEQPPGPERAGEGEEPGGNASIAEKLFTRQPPEVTPEPTATADSSAPEGPSGGQPGSGESDRESTGPVAAETVRKASESAGNGVTDTSGTGPIPAGGGSGGTGADGRDPATAPQAVHQAWAGTAGGGNQPFPQGAGAGGSAGPFPQTQQPGPAGQYVRPEQQPPPGGARPQQPGAPAQGAGPLGAGRPPAPAAGNPGYGGAAPPGGSAQPPRGAGGSQYSGAAQPGNPPVGPAVRGAHPGAAGGGGVPQPPAQQPPAQQPGDGRRPLRNNERDSAVVAFVLHQFPIGHMPVSSGRPSEQWSGTGGVTESAPAGFPPGDHPSSHLVERATFAPGGDHLAEAGRQPGAEPETTTRSMPEELLEGYDPLGTDPGLSEYEWELRYCPRATSDTGGHYDWPARHGYPDNVVEEGEPVVLEPGTVLDRLGEEHGRVLAPAGTSFAARALPPEFRLRSYRRYRVTRALPVWRGLSVSWFEQPGGGVRYRATHPVVELVASGALLELDDEREPAEQDSAESTVRLRPETVGGDSAEEPNREAG</sequence>
<reference evidence="5" key="1">
    <citation type="submission" date="2016-10" db="EMBL/GenBank/DDBJ databases">
        <authorList>
            <person name="Varghese N."/>
            <person name="Submissions S."/>
        </authorList>
    </citation>
    <scope>NUCLEOTIDE SEQUENCE [LARGE SCALE GENOMIC DNA]</scope>
    <source>
        <strain evidence="5">DSM 45459</strain>
    </source>
</reference>
<protein>
    <recommendedName>
        <fullName evidence="6">DUF4237 domain-containing protein</fullName>
    </recommendedName>
</protein>
<proteinExistence type="predicted"/>
<evidence type="ECO:0008006" key="6">
    <source>
        <dbReference type="Google" id="ProtNLM"/>
    </source>
</evidence>
<dbReference type="RefSeq" id="WP_092524019.1">
    <property type="nucleotide sequence ID" value="NZ_FNKO01000002.1"/>
</dbReference>
<feature type="compositionally biased region" description="Low complexity" evidence="1">
    <location>
        <begin position="282"/>
        <end position="295"/>
    </location>
</feature>
<feature type="compositionally biased region" description="Pro residues" evidence="1">
    <location>
        <begin position="494"/>
        <end position="504"/>
    </location>
</feature>
<dbReference type="STRING" id="995062.SAMN04489718_2481"/>
<dbReference type="Pfam" id="PF25547">
    <property type="entry name" value="WXG100_2"/>
    <property type="match status" value="1"/>
</dbReference>
<dbReference type="PANTHER" id="PTHR42059">
    <property type="entry name" value="TNT DOMAIN-CONTAINING PROTEIN"/>
    <property type="match status" value="1"/>
</dbReference>
<dbReference type="InterPro" id="IPR025331">
    <property type="entry name" value="TNT"/>
</dbReference>
<evidence type="ECO:0000313" key="5">
    <source>
        <dbReference type="Proteomes" id="UP000199301"/>
    </source>
</evidence>
<feature type="domain" description="Outer membrane channel protein CpnT-like N-terminal" evidence="3">
    <location>
        <begin position="11"/>
        <end position="149"/>
    </location>
</feature>
<feature type="compositionally biased region" description="Gly residues" evidence="1">
    <location>
        <begin position="340"/>
        <end position="350"/>
    </location>
</feature>
<dbReference type="EMBL" id="FNKO01000002">
    <property type="protein sequence ID" value="SDQ86567.1"/>
    <property type="molecule type" value="Genomic_DNA"/>
</dbReference>
<feature type="region of interest" description="Disordered" evidence="1">
    <location>
        <begin position="534"/>
        <end position="613"/>
    </location>
</feature>
<gene>
    <name evidence="4" type="ORF">SAMN04489718_2481</name>
</gene>
<evidence type="ECO:0000259" key="3">
    <source>
        <dbReference type="Pfam" id="PF25547"/>
    </source>
</evidence>
<evidence type="ECO:0000256" key="1">
    <source>
        <dbReference type="SAM" id="MobiDB-lite"/>
    </source>
</evidence>
<dbReference type="InterPro" id="IPR057746">
    <property type="entry name" value="CpnT-like_N"/>
</dbReference>
<feature type="compositionally biased region" description="Basic and acidic residues" evidence="1">
    <location>
        <begin position="508"/>
        <end position="519"/>
    </location>
</feature>
<evidence type="ECO:0000259" key="2">
    <source>
        <dbReference type="Pfam" id="PF14021"/>
    </source>
</evidence>
<feature type="region of interest" description="Disordered" evidence="1">
    <location>
        <begin position="220"/>
        <end position="519"/>
    </location>
</feature>
<dbReference type="Proteomes" id="UP000199301">
    <property type="component" value="Unassembled WGS sequence"/>
</dbReference>
<dbReference type="InterPro" id="IPR053024">
    <property type="entry name" value="Fungal_surface_NADase"/>
</dbReference>
<organism evidence="4 5">
    <name type="scientific">Actinopolyspora saharensis</name>
    <dbReference type="NCBI Taxonomy" id="995062"/>
    <lineage>
        <taxon>Bacteria</taxon>
        <taxon>Bacillati</taxon>
        <taxon>Actinomycetota</taxon>
        <taxon>Actinomycetes</taxon>
        <taxon>Actinopolysporales</taxon>
        <taxon>Actinopolysporaceae</taxon>
        <taxon>Actinopolyspora</taxon>
    </lineage>
</organism>
<dbReference type="PANTHER" id="PTHR42059:SF1">
    <property type="entry name" value="TNT DOMAIN-CONTAINING PROTEIN"/>
    <property type="match status" value="1"/>
</dbReference>
<dbReference type="GO" id="GO:0050135">
    <property type="term" value="F:NADP+ nucleosidase activity"/>
    <property type="evidence" value="ECO:0007669"/>
    <property type="project" value="InterPro"/>
</dbReference>
<keyword evidence="5" id="KW-1185">Reference proteome</keyword>
<dbReference type="AlphaFoldDB" id="A0A1H1ECU1"/>
<dbReference type="Pfam" id="PF14021">
    <property type="entry name" value="TNT"/>
    <property type="match status" value="1"/>
</dbReference>
<feature type="region of interest" description="Disordered" evidence="1">
    <location>
        <begin position="745"/>
        <end position="781"/>
    </location>
</feature>
<evidence type="ECO:0000313" key="4">
    <source>
        <dbReference type="EMBL" id="SDQ86567.1"/>
    </source>
</evidence>
<name>A0A1H1ECU1_9ACTN</name>